<dbReference type="SUPFAM" id="SSF81324">
    <property type="entry name" value="Voltage-gated potassium channels"/>
    <property type="match status" value="1"/>
</dbReference>
<feature type="transmembrane region" description="Helical" evidence="1">
    <location>
        <begin position="140"/>
        <end position="160"/>
    </location>
</feature>
<evidence type="ECO:0000313" key="4">
    <source>
        <dbReference type="Proteomes" id="UP001316189"/>
    </source>
</evidence>
<keyword evidence="3" id="KW-0813">Transport</keyword>
<evidence type="ECO:0000313" key="3">
    <source>
        <dbReference type="EMBL" id="UUI75778.1"/>
    </source>
</evidence>
<name>A0ABY5L120_9CELL</name>
<dbReference type="Gene3D" id="1.10.287.70">
    <property type="match status" value="1"/>
</dbReference>
<dbReference type="RefSeq" id="WP_227568122.1">
    <property type="nucleotide sequence ID" value="NZ_CP101988.1"/>
</dbReference>
<keyword evidence="1" id="KW-0812">Transmembrane</keyword>
<keyword evidence="1" id="KW-1133">Transmembrane helix</keyword>
<keyword evidence="1" id="KW-0472">Membrane</keyword>
<sequence>MAAGPRRRALGRWSRSAALLGSAVLAYYTVPLSSAETTEARAWRWILFILGVLGLIALTAHQIRRQLRSRDDTGVRLASIMVVLYAVVVFFSVAYYGLATRAEGQMEGIATRTDALYYTVVTLGTVGYGDVHAVGQGARIVTTVQILFDLVIVGLLASVATQQIQRMGRRSRQGDEQRDERT</sequence>
<feature type="transmembrane region" description="Helical" evidence="1">
    <location>
        <begin position="75"/>
        <end position="98"/>
    </location>
</feature>
<reference evidence="3 4" key="1">
    <citation type="submission" date="2022-07" db="EMBL/GenBank/DDBJ databases">
        <title>Novel species in genus cellulomonas.</title>
        <authorList>
            <person name="Ye L."/>
        </authorList>
    </citation>
    <scope>NUCLEOTIDE SEQUENCE [LARGE SCALE GENOMIC DNA]</scope>
    <source>
        <strain evidence="4">zg-Y338</strain>
    </source>
</reference>
<dbReference type="GO" id="GO:0034220">
    <property type="term" value="P:monoatomic ion transmembrane transport"/>
    <property type="evidence" value="ECO:0007669"/>
    <property type="project" value="UniProtKB-KW"/>
</dbReference>
<organism evidence="3 4">
    <name type="scientific">Cellulomonas chengniuliangii</name>
    <dbReference type="NCBI Taxonomy" id="2968084"/>
    <lineage>
        <taxon>Bacteria</taxon>
        <taxon>Bacillati</taxon>
        <taxon>Actinomycetota</taxon>
        <taxon>Actinomycetes</taxon>
        <taxon>Micrococcales</taxon>
        <taxon>Cellulomonadaceae</taxon>
        <taxon>Cellulomonas</taxon>
    </lineage>
</organism>
<evidence type="ECO:0000259" key="2">
    <source>
        <dbReference type="Pfam" id="PF07885"/>
    </source>
</evidence>
<accession>A0ABY5L120</accession>
<gene>
    <name evidence="3" type="ORF">NP064_02335</name>
</gene>
<dbReference type="Proteomes" id="UP001316189">
    <property type="component" value="Chromosome"/>
</dbReference>
<dbReference type="Pfam" id="PF07885">
    <property type="entry name" value="Ion_trans_2"/>
    <property type="match status" value="1"/>
</dbReference>
<keyword evidence="4" id="KW-1185">Reference proteome</keyword>
<keyword evidence="3" id="KW-0406">Ion transport</keyword>
<feature type="domain" description="Potassium channel" evidence="2">
    <location>
        <begin position="84"/>
        <end position="165"/>
    </location>
</feature>
<dbReference type="EMBL" id="CP101988">
    <property type="protein sequence ID" value="UUI75778.1"/>
    <property type="molecule type" value="Genomic_DNA"/>
</dbReference>
<dbReference type="InterPro" id="IPR013099">
    <property type="entry name" value="K_chnl_dom"/>
</dbReference>
<feature type="transmembrane region" description="Helical" evidence="1">
    <location>
        <begin position="45"/>
        <end position="63"/>
    </location>
</feature>
<protein>
    <submittedName>
        <fullName evidence="3">Potassium channel family protein</fullName>
    </submittedName>
</protein>
<evidence type="ECO:0000256" key="1">
    <source>
        <dbReference type="SAM" id="Phobius"/>
    </source>
</evidence>
<proteinExistence type="predicted"/>
<keyword evidence="3" id="KW-0407">Ion channel</keyword>